<dbReference type="InterPro" id="IPR050500">
    <property type="entry name" value="Phos_Acetyltrans/Butyryltrans"/>
</dbReference>
<evidence type="ECO:0000256" key="2">
    <source>
        <dbReference type="ARBA" id="ARBA00022679"/>
    </source>
</evidence>
<name>A0A382AP07_9ZZZZ</name>
<keyword evidence="3" id="KW-0012">Acyltransferase</keyword>
<keyword evidence="4" id="KW-1133">Transmembrane helix</keyword>
<dbReference type="PANTHER" id="PTHR43356">
    <property type="entry name" value="PHOSPHATE ACETYLTRANSFERASE"/>
    <property type="match status" value="1"/>
</dbReference>
<dbReference type="PIRSF" id="PIRSF000428">
    <property type="entry name" value="P_Ac_trans"/>
    <property type="match status" value="1"/>
</dbReference>
<reference evidence="6" key="1">
    <citation type="submission" date="2018-05" db="EMBL/GenBank/DDBJ databases">
        <authorList>
            <person name="Lanie J.A."/>
            <person name="Ng W.-L."/>
            <person name="Kazmierczak K.M."/>
            <person name="Andrzejewski T.M."/>
            <person name="Davidsen T.M."/>
            <person name="Wayne K.J."/>
            <person name="Tettelin H."/>
            <person name="Glass J.I."/>
            <person name="Rusch D."/>
            <person name="Podicherti R."/>
            <person name="Tsui H.-C.T."/>
            <person name="Winkler M.E."/>
        </authorList>
    </citation>
    <scope>NUCLEOTIDE SEQUENCE</scope>
</reference>
<proteinExistence type="inferred from homology"/>
<feature type="transmembrane region" description="Helical" evidence="4">
    <location>
        <begin position="260"/>
        <end position="282"/>
    </location>
</feature>
<dbReference type="GO" id="GO:0016746">
    <property type="term" value="F:acyltransferase activity"/>
    <property type="evidence" value="ECO:0007669"/>
    <property type="project" value="UniProtKB-KW"/>
</dbReference>
<dbReference type="InterPro" id="IPR012147">
    <property type="entry name" value="P_Ac_Bu_trans"/>
</dbReference>
<evidence type="ECO:0000313" key="6">
    <source>
        <dbReference type="EMBL" id="SVB03218.1"/>
    </source>
</evidence>
<keyword evidence="4" id="KW-0472">Membrane</keyword>
<dbReference type="EMBL" id="UINC01026200">
    <property type="protein sequence ID" value="SVB03218.1"/>
    <property type="molecule type" value="Genomic_DNA"/>
</dbReference>
<feature type="domain" description="Phosphate acetyl/butaryl transferase" evidence="5">
    <location>
        <begin position="83"/>
        <end position="300"/>
    </location>
</feature>
<dbReference type="NCBIfam" id="NF006045">
    <property type="entry name" value="PRK08190.1"/>
    <property type="match status" value="1"/>
</dbReference>
<gene>
    <name evidence="6" type="ORF">METZ01_LOCUS156072</name>
</gene>
<evidence type="ECO:0000259" key="5">
    <source>
        <dbReference type="Pfam" id="PF01515"/>
    </source>
</evidence>
<dbReference type="AlphaFoldDB" id="A0A382AP07"/>
<comment type="similarity">
    <text evidence="1">Belongs to the phosphate acetyltransferase and butyryltransferase family.</text>
</comment>
<protein>
    <recommendedName>
        <fullName evidence="5">Phosphate acetyl/butaryl transferase domain-containing protein</fullName>
    </recommendedName>
</protein>
<accession>A0A382AP07</accession>
<dbReference type="Pfam" id="PF01515">
    <property type="entry name" value="PTA_PTB"/>
    <property type="match status" value="1"/>
</dbReference>
<sequence>MLSSVPFEVPPYLRTLCRDIPAVSTAVAGADHPIAMESACHATKEGLIEPVLVGDRDGIRTLAHSMKWDLAKIRIIHAPSEAKASSAAVTLAKSDEVAAIMKGQVHTNALMSATINKETGLRIGRRLSHIFHMTVPGKEQVLMITDGAVNVAPNLTTKIDIVKNSIDLAHVLGNGNPKVALLSGTETPLTSMPSSVEAAEIVKLTAGQSLKDAIIDGPFAFDTAISPEAARIKKLNGPVAGNADILVVPNIEAGNGLFKMMVYFMSAVAAGVVMGAKVPIMLTSRADPPQARVASAALAALVAAKTTPD</sequence>
<dbReference type="SUPFAM" id="SSF53659">
    <property type="entry name" value="Isocitrate/Isopropylmalate dehydrogenase-like"/>
    <property type="match status" value="1"/>
</dbReference>
<organism evidence="6">
    <name type="scientific">marine metagenome</name>
    <dbReference type="NCBI Taxonomy" id="408172"/>
    <lineage>
        <taxon>unclassified sequences</taxon>
        <taxon>metagenomes</taxon>
        <taxon>ecological metagenomes</taxon>
    </lineage>
</organism>
<dbReference type="PANTHER" id="PTHR43356:SF2">
    <property type="entry name" value="PHOSPHATE ACETYLTRANSFERASE"/>
    <property type="match status" value="1"/>
</dbReference>
<evidence type="ECO:0000256" key="3">
    <source>
        <dbReference type="ARBA" id="ARBA00023315"/>
    </source>
</evidence>
<evidence type="ECO:0000256" key="1">
    <source>
        <dbReference type="ARBA" id="ARBA00005656"/>
    </source>
</evidence>
<dbReference type="Gene3D" id="3.40.718.10">
    <property type="entry name" value="Isopropylmalate Dehydrogenase"/>
    <property type="match status" value="1"/>
</dbReference>
<evidence type="ECO:0000256" key="4">
    <source>
        <dbReference type="SAM" id="Phobius"/>
    </source>
</evidence>
<dbReference type="InterPro" id="IPR002505">
    <property type="entry name" value="PTA_PTB"/>
</dbReference>
<keyword evidence="2" id="KW-0808">Transferase</keyword>
<keyword evidence="4" id="KW-0812">Transmembrane</keyword>